<evidence type="ECO:0000256" key="4">
    <source>
        <dbReference type="ARBA" id="ARBA00022475"/>
    </source>
</evidence>
<dbReference type="SUPFAM" id="SSF81345">
    <property type="entry name" value="ABC transporter involved in vitamin B12 uptake, BtuC"/>
    <property type="match status" value="1"/>
</dbReference>
<feature type="transmembrane region" description="Helical" evidence="8">
    <location>
        <begin position="20"/>
        <end position="41"/>
    </location>
</feature>
<reference evidence="9 10" key="1">
    <citation type="submission" date="2018-01" db="EMBL/GenBank/DDBJ databases">
        <title>Draft genome sequence of Jiangella sp. GTF31.</title>
        <authorList>
            <person name="Sahin N."/>
            <person name="Ay H."/>
            <person name="Saygin H."/>
        </authorList>
    </citation>
    <scope>NUCLEOTIDE SEQUENCE [LARGE SCALE GENOMIC DNA]</scope>
    <source>
        <strain evidence="9 10">GTF31</strain>
    </source>
</reference>
<keyword evidence="7 8" id="KW-0472">Membrane</keyword>
<evidence type="ECO:0000256" key="7">
    <source>
        <dbReference type="ARBA" id="ARBA00023136"/>
    </source>
</evidence>
<proteinExistence type="inferred from homology"/>
<evidence type="ECO:0000256" key="6">
    <source>
        <dbReference type="ARBA" id="ARBA00022989"/>
    </source>
</evidence>
<feature type="transmembrane region" description="Helical" evidence="8">
    <location>
        <begin position="75"/>
        <end position="93"/>
    </location>
</feature>
<gene>
    <name evidence="9" type="ORF">C1I92_11090</name>
</gene>
<evidence type="ECO:0000313" key="9">
    <source>
        <dbReference type="EMBL" id="PZF83856.1"/>
    </source>
</evidence>
<protein>
    <submittedName>
        <fullName evidence="9">Iron ABC transporter</fullName>
    </submittedName>
</protein>
<feature type="transmembrane region" description="Helical" evidence="8">
    <location>
        <begin position="157"/>
        <end position="178"/>
    </location>
</feature>
<dbReference type="FunFam" id="1.10.3470.10:FF:000001">
    <property type="entry name" value="Vitamin B12 ABC transporter permease BtuC"/>
    <property type="match status" value="1"/>
</dbReference>
<dbReference type="Pfam" id="PF01032">
    <property type="entry name" value="FecCD"/>
    <property type="match status" value="1"/>
</dbReference>
<feature type="transmembrane region" description="Helical" evidence="8">
    <location>
        <begin position="129"/>
        <end position="150"/>
    </location>
</feature>
<evidence type="ECO:0000256" key="1">
    <source>
        <dbReference type="ARBA" id="ARBA00004651"/>
    </source>
</evidence>
<dbReference type="PANTHER" id="PTHR30472:SF24">
    <property type="entry name" value="FERRIC ENTEROBACTIN TRANSPORT SYSTEM PERMEASE PROTEIN FEPG"/>
    <property type="match status" value="1"/>
</dbReference>
<dbReference type="InterPro" id="IPR000522">
    <property type="entry name" value="ABC_transptr_permease_BtuC"/>
</dbReference>
<dbReference type="CDD" id="cd06550">
    <property type="entry name" value="TM_ABC_iron-siderophores_like"/>
    <property type="match status" value="1"/>
</dbReference>
<feature type="transmembrane region" description="Helical" evidence="8">
    <location>
        <begin position="282"/>
        <end position="302"/>
    </location>
</feature>
<feature type="transmembrane region" description="Helical" evidence="8">
    <location>
        <begin position="248"/>
        <end position="276"/>
    </location>
</feature>
<evidence type="ECO:0000313" key="10">
    <source>
        <dbReference type="Proteomes" id="UP000248764"/>
    </source>
</evidence>
<comment type="caution">
    <text evidence="9">The sequence shown here is derived from an EMBL/GenBank/DDBJ whole genome shotgun (WGS) entry which is preliminary data.</text>
</comment>
<name>A0A2W2CDX2_9ACTN</name>
<keyword evidence="4" id="KW-1003">Cell membrane</keyword>
<keyword evidence="3" id="KW-0813">Transport</keyword>
<keyword evidence="5 8" id="KW-0812">Transmembrane</keyword>
<evidence type="ECO:0000256" key="2">
    <source>
        <dbReference type="ARBA" id="ARBA00007935"/>
    </source>
</evidence>
<accession>A0A2W2CDX2</accession>
<dbReference type="Gene3D" id="1.10.3470.10">
    <property type="entry name" value="ABC transporter involved in vitamin B12 uptake, BtuC"/>
    <property type="match status" value="1"/>
</dbReference>
<sequence>MDEADRAIVRGARTTGRGRAVVVSAVLAVVGFVAFCLSISVGDFPIPVANVPGALVGLGDPGAVFVVQELRLPRALVALLVGVAFGLSGVIFQSLAHNPLASPDIIGITSGASAAAVVVIVVMHGSGSAVSAGALIGATLTALAIYVLAWKRGVSPYRLVLVGIGITAVLNAGISYLMTRAEITEAAQATVWLTGSINGRDWGHAGPLAWSLLVLVPITLLLARPLRALQLGEETARGLGVPVERSRAALVLTGVALAAVATAAAGPVAFVAFMAAPVARRLVRAPLTMIPAALVGALVVLAADTAGRRVFAPVELPVGVVTGIIGAPYLIWLLVRANKLGTGG</sequence>
<dbReference type="GO" id="GO:0022857">
    <property type="term" value="F:transmembrane transporter activity"/>
    <property type="evidence" value="ECO:0007669"/>
    <property type="project" value="InterPro"/>
</dbReference>
<evidence type="ECO:0000256" key="5">
    <source>
        <dbReference type="ARBA" id="ARBA00022692"/>
    </source>
</evidence>
<keyword evidence="6 8" id="KW-1133">Transmembrane helix</keyword>
<feature type="transmembrane region" description="Helical" evidence="8">
    <location>
        <begin position="208"/>
        <end position="227"/>
    </location>
</feature>
<evidence type="ECO:0000256" key="3">
    <source>
        <dbReference type="ARBA" id="ARBA00022448"/>
    </source>
</evidence>
<dbReference type="Proteomes" id="UP000248764">
    <property type="component" value="Unassembled WGS sequence"/>
</dbReference>
<dbReference type="GO" id="GO:0033214">
    <property type="term" value="P:siderophore-iron import into cell"/>
    <property type="evidence" value="ECO:0007669"/>
    <property type="project" value="TreeGrafter"/>
</dbReference>
<comment type="similarity">
    <text evidence="2">Belongs to the binding-protein-dependent transport system permease family. FecCD subfamily.</text>
</comment>
<feature type="transmembrane region" description="Helical" evidence="8">
    <location>
        <begin position="314"/>
        <end position="335"/>
    </location>
</feature>
<dbReference type="PANTHER" id="PTHR30472">
    <property type="entry name" value="FERRIC ENTEROBACTIN TRANSPORT SYSTEM PERMEASE PROTEIN"/>
    <property type="match status" value="1"/>
</dbReference>
<organism evidence="9 10">
    <name type="scientific">Jiangella anatolica</name>
    <dbReference type="NCBI Taxonomy" id="2670374"/>
    <lineage>
        <taxon>Bacteria</taxon>
        <taxon>Bacillati</taxon>
        <taxon>Actinomycetota</taxon>
        <taxon>Actinomycetes</taxon>
        <taxon>Jiangellales</taxon>
        <taxon>Jiangellaceae</taxon>
        <taxon>Jiangella</taxon>
    </lineage>
</organism>
<feature type="transmembrane region" description="Helical" evidence="8">
    <location>
        <begin position="105"/>
        <end position="123"/>
    </location>
</feature>
<dbReference type="AlphaFoldDB" id="A0A2W2CDX2"/>
<dbReference type="EMBL" id="POTW01000021">
    <property type="protein sequence ID" value="PZF83856.1"/>
    <property type="molecule type" value="Genomic_DNA"/>
</dbReference>
<comment type="subcellular location">
    <subcellularLocation>
        <location evidence="1">Cell membrane</location>
        <topology evidence="1">Multi-pass membrane protein</topology>
    </subcellularLocation>
</comment>
<dbReference type="InterPro" id="IPR037294">
    <property type="entry name" value="ABC_BtuC-like"/>
</dbReference>
<dbReference type="GO" id="GO:0005886">
    <property type="term" value="C:plasma membrane"/>
    <property type="evidence" value="ECO:0007669"/>
    <property type="project" value="UniProtKB-SubCell"/>
</dbReference>
<keyword evidence="10" id="KW-1185">Reference proteome</keyword>
<evidence type="ECO:0000256" key="8">
    <source>
        <dbReference type="SAM" id="Phobius"/>
    </source>
</evidence>